<name>A0A1H3UPB3_9BACI</name>
<sequence length="344" mass="40079">MGNTIFWLTIAILSFMTVLMLLFSYLVVQRMIEVRVQRKIAGYVKDGSDWAYRYLIEGDAPHEQIIPDSSTKLIAMESILRSYARNISGDVVSTRITAYAQTYFSASYRKNLQSLKWSTRMNALQRIFEFRMKDLLDDVLAMLNETKRYSDDEYALIYRILAAFQYENLLVHVLHPKVKLNEMEYRKLLFELEEKQLCGMAVHYQELPAVVKHTVLDMIGVKHIVEMVPFLEERIHDEEREVRIRSLKALAQLGIIETEKIYYPFVDSENWEERMMVAKVLANVDSREAVASLQRLLKDQSWWVRSQAAQSIIQQKNGKSVLQAIVDIEEDPYAKDMGKEALGM</sequence>
<dbReference type="Proteomes" id="UP000198935">
    <property type="component" value="Unassembled WGS sequence"/>
</dbReference>
<dbReference type="Pfam" id="PF13646">
    <property type="entry name" value="HEAT_2"/>
    <property type="match status" value="1"/>
</dbReference>
<proteinExistence type="predicted"/>
<keyword evidence="1" id="KW-1133">Transmembrane helix</keyword>
<dbReference type="Gene3D" id="1.25.10.10">
    <property type="entry name" value="Leucine-rich Repeat Variant"/>
    <property type="match status" value="1"/>
</dbReference>
<gene>
    <name evidence="2" type="ORF">SAMN05421736_12376</name>
</gene>
<dbReference type="OrthoDB" id="2112914at2"/>
<dbReference type="AlphaFoldDB" id="A0A1H3UPB3"/>
<keyword evidence="3" id="KW-1185">Reference proteome</keyword>
<evidence type="ECO:0000313" key="2">
    <source>
        <dbReference type="EMBL" id="SDZ63705.1"/>
    </source>
</evidence>
<dbReference type="SUPFAM" id="SSF48371">
    <property type="entry name" value="ARM repeat"/>
    <property type="match status" value="1"/>
</dbReference>
<evidence type="ECO:0000313" key="3">
    <source>
        <dbReference type="Proteomes" id="UP000198935"/>
    </source>
</evidence>
<accession>A0A1H3UPB3</accession>
<keyword evidence="1" id="KW-0812">Transmembrane</keyword>
<dbReference type="InterPro" id="IPR011989">
    <property type="entry name" value="ARM-like"/>
</dbReference>
<feature type="transmembrane region" description="Helical" evidence="1">
    <location>
        <begin position="6"/>
        <end position="28"/>
    </location>
</feature>
<dbReference type="InterPro" id="IPR016024">
    <property type="entry name" value="ARM-type_fold"/>
</dbReference>
<dbReference type="STRING" id="1503961.SAMN05421736_12376"/>
<evidence type="ECO:0000256" key="1">
    <source>
        <dbReference type="SAM" id="Phobius"/>
    </source>
</evidence>
<keyword evidence="1" id="KW-0472">Membrane</keyword>
<reference evidence="3" key="1">
    <citation type="submission" date="2016-10" db="EMBL/GenBank/DDBJ databases">
        <authorList>
            <person name="Varghese N."/>
            <person name="Submissions S."/>
        </authorList>
    </citation>
    <scope>NUCLEOTIDE SEQUENCE [LARGE SCALE GENOMIC DNA]</scope>
    <source>
        <strain evidence="3">SP</strain>
    </source>
</reference>
<dbReference type="EMBL" id="FNPI01000023">
    <property type="protein sequence ID" value="SDZ63705.1"/>
    <property type="molecule type" value="Genomic_DNA"/>
</dbReference>
<protein>
    <submittedName>
        <fullName evidence="2">HEAT repeat</fullName>
    </submittedName>
</protein>
<organism evidence="2 3">
    <name type="scientific">Evansella caseinilytica</name>
    <dbReference type="NCBI Taxonomy" id="1503961"/>
    <lineage>
        <taxon>Bacteria</taxon>
        <taxon>Bacillati</taxon>
        <taxon>Bacillota</taxon>
        <taxon>Bacilli</taxon>
        <taxon>Bacillales</taxon>
        <taxon>Bacillaceae</taxon>
        <taxon>Evansella</taxon>
    </lineage>
</organism>